<organism evidence="2 3">
    <name type="scientific">Streptomyces qinzhouensis</name>
    <dbReference type="NCBI Taxonomy" id="2599401"/>
    <lineage>
        <taxon>Bacteria</taxon>
        <taxon>Bacillati</taxon>
        <taxon>Actinomycetota</taxon>
        <taxon>Actinomycetes</taxon>
        <taxon>Kitasatosporales</taxon>
        <taxon>Streptomycetaceae</taxon>
        <taxon>Streptomyces</taxon>
    </lineage>
</organism>
<keyword evidence="3" id="KW-1185">Reference proteome</keyword>
<evidence type="ECO:0000256" key="1">
    <source>
        <dbReference type="SAM" id="MobiDB-lite"/>
    </source>
</evidence>
<protein>
    <submittedName>
        <fullName evidence="2">Uncharacterized protein</fullName>
    </submittedName>
</protein>
<dbReference type="AlphaFoldDB" id="A0A5B8JBR2"/>
<name>A0A5B8JBR2_9ACTN</name>
<gene>
    <name evidence="2" type="ORF">FQU76_13280</name>
</gene>
<evidence type="ECO:0000313" key="3">
    <source>
        <dbReference type="Proteomes" id="UP000320580"/>
    </source>
</evidence>
<sequence>MTQNSSSDFIARGAAAPTAPEGILPRERHTPAPPAPGPVTPPVVPADSGSVQGGPQTPASPTTGDPATVPQGETKAPVPPAEGILPRERHTPAPPAPGPVTPPTTSEAPTPPVTPPAGSGDGAPVTTDGAATPTAPSSEPSANEEIVTMERHTPAPPRPQD</sequence>
<dbReference type="EMBL" id="CP042266">
    <property type="protein sequence ID" value="QDY77331.1"/>
    <property type="molecule type" value="Genomic_DNA"/>
</dbReference>
<dbReference type="OrthoDB" id="9998972at2"/>
<feature type="compositionally biased region" description="Pro residues" evidence="1">
    <location>
        <begin position="31"/>
        <end position="44"/>
    </location>
</feature>
<reference evidence="2 3" key="1">
    <citation type="submission" date="2019-07" db="EMBL/GenBank/DDBJ databases">
        <authorList>
            <person name="Zhu P."/>
        </authorList>
    </citation>
    <scope>NUCLEOTIDE SEQUENCE [LARGE SCALE GENOMIC DNA]</scope>
    <source>
        <strain evidence="2 3">SSL-25</strain>
    </source>
</reference>
<proteinExistence type="predicted"/>
<feature type="region of interest" description="Disordered" evidence="1">
    <location>
        <begin position="1"/>
        <end position="161"/>
    </location>
</feature>
<dbReference type="KEGG" id="sqz:FQU76_13280"/>
<dbReference type="RefSeq" id="WP_146480669.1">
    <property type="nucleotide sequence ID" value="NZ_CP042266.1"/>
</dbReference>
<evidence type="ECO:0000313" key="2">
    <source>
        <dbReference type="EMBL" id="QDY77331.1"/>
    </source>
</evidence>
<accession>A0A5B8JBR2</accession>
<dbReference type="Proteomes" id="UP000320580">
    <property type="component" value="Chromosome"/>
</dbReference>
<feature type="compositionally biased region" description="Polar residues" evidence="1">
    <location>
        <begin position="49"/>
        <end position="65"/>
    </location>
</feature>
<feature type="compositionally biased region" description="Pro residues" evidence="1">
    <location>
        <begin position="92"/>
        <end position="102"/>
    </location>
</feature>